<dbReference type="Bgee" id="ENSORLG00000019339">
    <property type="expression patterns" value="Expressed in pharyngeal gill and 14 other cell types or tissues"/>
</dbReference>
<dbReference type="HOGENOM" id="CLU_086544_0_0_1"/>
<evidence type="ECO:0000313" key="4">
    <source>
        <dbReference type="Ensembl" id="ENSORLP00000024080.2"/>
    </source>
</evidence>
<reference evidence="4" key="2">
    <citation type="submission" date="2025-08" db="UniProtKB">
        <authorList>
            <consortium name="Ensembl"/>
        </authorList>
    </citation>
    <scope>IDENTIFICATION</scope>
    <source>
        <strain evidence="4">Hd-rR</strain>
    </source>
</reference>
<keyword evidence="5" id="KW-1185">Reference proteome</keyword>
<dbReference type="PANTHER" id="PTHR12587:SF18">
    <property type="entry name" value="LIPRIN-BETA-2"/>
    <property type="match status" value="1"/>
</dbReference>
<dbReference type="Gene3D" id="3.30.70.1820">
    <property type="entry name" value="L1 transposable element, RRM domain"/>
    <property type="match status" value="1"/>
</dbReference>
<accession>H2MYJ3</accession>
<evidence type="ECO:0000313" key="5">
    <source>
        <dbReference type="Proteomes" id="UP000001038"/>
    </source>
</evidence>
<evidence type="ECO:0000259" key="3">
    <source>
        <dbReference type="Pfam" id="PF26022"/>
    </source>
</evidence>
<organism evidence="4 5">
    <name type="scientific">Oryzias latipes</name>
    <name type="common">Japanese rice fish</name>
    <name type="synonym">Japanese killifish</name>
    <dbReference type="NCBI Taxonomy" id="8090"/>
    <lineage>
        <taxon>Eukaryota</taxon>
        <taxon>Metazoa</taxon>
        <taxon>Chordata</taxon>
        <taxon>Craniata</taxon>
        <taxon>Vertebrata</taxon>
        <taxon>Euteleostomi</taxon>
        <taxon>Actinopterygii</taxon>
        <taxon>Neopterygii</taxon>
        <taxon>Teleostei</taxon>
        <taxon>Neoteleostei</taxon>
        <taxon>Acanthomorphata</taxon>
        <taxon>Ovalentaria</taxon>
        <taxon>Atherinomorphae</taxon>
        <taxon>Beloniformes</taxon>
        <taxon>Adrianichthyidae</taxon>
        <taxon>Oryziinae</taxon>
        <taxon>Oryzias</taxon>
    </lineage>
</organism>
<feature type="coiled-coil region" evidence="2">
    <location>
        <begin position="115"/>
        <end position="149"/>
    </location>
</feature>
<reference evidence="4 5" key="1">
    <citation type="journal article" date="2007" name="Nature">
        <title>The medaka draft genome and insights into vertebrate genome evolution.</title>
        <authorList>
            <person name="Kasahara M."/>
            <person name="Naruse K."/>
            <person name="Sasaki S."/>
            <person name="Nakatani Y."/>
            <person name="Qu W."/>
            <person name="Ahsan B."/>
            <person name="Yamada T."/>
            <person name="Nagayasu Y."/>
            <person name="Doi K."/>
            <person name="Kasai Y."/>
            <person name="Jindo T."/>
            <person name="Kobayashi D."/>
            <person name="Shimada A."/>
            <person name="Toyoda A."/>
            <person name="Kuroki Y."/>
            <person name="Fujiyama A."/>
            <person name="Sasaki T."/>
            <person name="Shimizu A."/>
            <person name="Asakawa S."/>
            <person name="Shimizu N."/>
            <person name="Hashimoto S."/>
            <person name="Yang J."/>
            <person name="Lee Y."/>
            <person name="Matsushima K."/>
            <person name="Sugano S."/>
            <person name="Sakaizumi M."/>
            <person name="Narita T."/>
            <person name="Ohishi K."/>
            <person name="Haga S."/>
            <person name="Ohta F."/>
            <person name="Nomoto H."/>
            <person name="Nogata K."/>
            <person name="Morishita T."/>
            <person name="Endo T."/>
            <person name="Shin-I T."/>
            <person name="Takeda H."/>
            <person name="Morishita S."/>
            <person name="Kohara Y."/>
        </authorList>
    </citation>
    <scope>NUCLEOTIDE SEQUENCE [LARGE SCALE GENOMIC DNA]</scope>
    <source>
        <strain evidence="4 5">Hd-rR</strain>
    </source>
</reference>
<dbReference type="Ensembl" id="ENSORLT00000024081.2">
    <property type="protein sequence ID" value="ENSORLP00000024080.2"/>
    <property type="gene ID" value="ENSORLG00000019339.2"/>
</dbReference>
<evidence type="ECO:0000256" key="2">
    <source>
        <dbReference type="SAM" id="Coils"/>
    </source>
</evidence>
<keyword evidence="2" id="KW-0175">Coiled coil</keyword>
<dbReference type="InterPro" id="IPR029515">
    <property type="entry name" value="Liprin"/>
</dbReference>
<gene>
    <name evidence="4" type="primary">PPFIBP2</name>
</gene>
<dbReference type="Proteomes" id="UP000001038">
    <property type="component" value="Chromosome 6"/>
</dbReference>
<keyword evidence="1" id="KW-0677">Repeat</keyword>
<sequence>MEMEASHMLEAALEQMDDIIAGSKAMEFSCSTCDLQIVQLAEDLKLALELQPNQERDHLRAQLPTETAQTLMDWLQSGVNFCSPANNETYQDRLLRLEGDKESLVLQVSVLTDQVEAQGEKIRDLESSLEEHRQKLASTEEMLQQELMSRTSLETQKLDLMDEVSYLKLKLVSMEDLDCRLNLLEILHKELQETVKTLSNDTARLSEENRSIKETLLDLQARSMRDNLVIAGIPEEAGEDPENIVNSFIEVHLKLPKEEVQKISFHRVHRLGGKRPDNQRPRPIVAKFEHYKQKELVKSRGRELKDTHYSVNDQFPGEILRRRKILFPLRRKHLSAGARAVVAVDKLFFERQAVPGP</sequence>
<feature type="coiled-coil region" evidence="2">
    <location>
        <begin position="174"/>
        <end position="222"/>
    </location>
</feature>
<dbReference type="PANTHER" id="PTHR12587">
    <property type="entry name" value="LAR INTERACTING PROTEIN LIP -RELATED PROTEIN"/>
    <property type="match status" value="1"/>
</dbReference>
<protein>
    <submittedName>
        <fullName evidence="4">PPFIA binding protein 2</fullName>
    </submittedName>
</protein>
<reference evidence="4" key="3">
    <citation type="submission" date="2025-09" db="UniProtKB">
        <authorList>
            <consortium name="Ensembl"/>
        </authorList>
    </citation>
    <scope>IDENTIFICATION</scope>
    <source>
        <strain evidence="4">Hd-rR</strain>
    </source>
</reference>
<evidence type="ECO:0000256" key="1">
    <source>
        <dbReference type="ARBA" id="ARBA00022737"/>
    </source>
</evidence>
<feature type="domain" description="Liprin-beta-1/2 coiled-coil" evidence="3">
    <location>
        <begin position="91"/>
        <end position="193"/>
    </location>
</feature>
<dbReference type="eggNOG" id="KOG1899">
    <property type="taxonomic scope" value="Eukaryota"/>
</dbReference>
<dbReference type="InterPro" id="IPR058914">
    <property type="entry name" value="LIPB1/2_CC"/>
</dbReference>
<proteinExistence type="predicted"/>
<dbReference type="AlphaFoldDB" id="H2MYJ3"/>
<name>H2MYJ3_ORYLA</name>
<dbReference type="GeneTree" id="ENSGT01050000244951"/>
<dbReference type="Pfam" id="PF26022">
    <property type="entry name" value="CC_Liprin_beta"/>
    <property type="match status" value="1"/>
</dbReference>